<sequence>MRCVNALSNRISSVWRPLWRPSSCGVFFMSTLSVSWTGDRTVTLCWKRGMLKLRNCTLQIYKENTATSMSSARTLTPMATISSSLSCLMDSAAALLPGSPGGGNHSVVTEFVFLGLTQSWGVRLLLLAFSAVLYVASVTGNTLIVFSVASDPHLHSPMYVLLAGLSFIDLGACSVTSPKMICDLFRKHKVISFGGCIAQVFFIHVVGGVEMVLLMAMAFDRYVAICRPLHYLTVMSPRVCILFLAAAWALGVVHSLFQLAFLINLPFCGPNVLDSFYCDLPQLLRLACTDTYGLQFMVTVNSGFICFGSFLVLLVSYIFILLTVWKHSARGSSKAMSTLAFHFSALVILLARVLVKIISSC</sequence>
<evidence type="ECO:0000256" key="5">
    <source>
        <dbReference type="ARBA" id="ARBA00023040"/>
    </source>
</evidence>
<keyword evidence="5 10" id="KW-0297">G-protein coupled receptor</keyword>
<dbReference type="GO" id="GO:0005886">
    <property type="term" value="C:plasma membrane"/>
    <property type="evidence" value="ECO:0007669"/>
    <property type="project" value="UniProtKB-SubCell"/>
</dbReference>
<reference evidence="14" key="1">
    <citation type="submission" date="2025-08" db="UniProtKB">
        <authorList>
            <consortium name="RefSeq"/>
        </authorList>
    </citation>
    <scope>IDENTIFICATION</scope>
    <source>
        <tissue evidence="14">Kidney</tissue>
    </source>
</reference>
<dbReference type="PRINTS" id="PR00245">
    <property type="entry name" value="OLFACTORYR"/>
</dbReference>
<keyword evidence="8 10" id="KW-0675">Receptor</keyword>
<comment type="subcellular location">
    <subcellularLocation>
        <location evidence="11">Cell membrane</location>
        <topology evidence="11">Multi-pass membrane protein</topology>
    </subcellularLocation>
    <subcellularLocation>
        <location evidence="1">Membrane</location>
        <topology evidence="1">Multi-pass membrane protein</topology>
    </subcellularLocation>
</comment>
<keyword evidence="11" id="KW-0716">Sensory transduction</keyword>
<dbReference type="GeneID" id="105985474"/>
<dbReference type="PRINTS" id="PR00237">
    <property type="entry name" value="GPCRRHODOPSN"/>
</dbReference>
<dbReference type="FunFam" id="1.20.1070.10:FF:000012">
    <property type="entry name" value="Olfactory receptor"/>
    <property type="match status" value="1"/>
</dbReference>
<dbReference type="PROSITE" id="PS50262">
    <property type="entry name" value="G_PROTEIN_RECEP_F1_2"/>
    <property type="match status" value="1"/>
</dbReference>
<evidence type="ECO:0000256" key="8">
    <source>
        <dbReference type="ARBA" id="ARBA00023170"/>
    </source>
</evidence>
<keyword evidence="9 10" id="KW-0807">Transducer</keyword>
<name>A0A1S3F492_DIPOR</name>
<evidence type="ECO:0000256" key="2">
    <source>
        <dbReference type="ARBA" id="ARBA00010663"/>
    </source>
</evidence>
<feature type="transmembrane region" description="Helical" evidence="11">
    <location>
        <begin position="124"/>
        <end position="146"/>
    </location>
</feature>
<dbReference type="GO" id="GO:0004984">
    <property type="term" value="F:olfactory receptor activity"/>
    <property type="evidence" value="ECO:0007669"/>
    <property type="project" value="InterPro"/>
</dbReference>
<evidence type="ECO:0000256" key="1">
    <source>
        <dbReference type="ARBA" id="ARBA00004141"/>
    </source>
</evidence>
<evidence type="ECO:0000256" key="4">
    <source>
        <dbReference type="ARBA" id="ARBA00022989"/>
    </source>
</evidence>
<protein>
    <recommendedName>
        <fullName evidence="11">Olfactory receptor</fullName>
    </recommendedName>
</protein>
<evidence type="ECO:0000256" key="3">
    <source>
        <dbReference type="ARBA" id="ARBA00022692"/>
    </source>
</evidence>
<evidence type="ECO:0000256" key="7">
    <source>
        <dbReference type="ARBA" id="ARBA00023157"/>
    </source>
</evidence>
<dbReference type="Gene3D" id="1.20.1070.10">
    <property type="entry name" value="Rhodopsin 7-helix transmembrane proteins"/>
    <property type="match status" value="1"/>
</dbReference>
<keyword evidence="11" id="KW-0552">Olfaction</keyword>
<dbReference type="OrthoDB" id="6157309at2759"/>
<dbReference type="PROSITE" id="PS00237">
    <property type="entry name" value="G_PROTEIN_RECEP_F1_1"/>
    <property type="match status" value="1"/>
</dbReference>
<gene>
    <name evidence="14" type="primary">LOC105985474</name>
</gene>
<dbReference type="GO" id="GO:0004930">
    <property type="term" value="F:G protein-coupled receptor activity"/>
    <property type="evidence" value="ECO:0007669"/>
    <property type="project" value="UniProtKB-KW"/>
</dbReference>
<feature type="transmembrane region" description="Helical" evidence="11">
    <location>
        <begin position="158"/>
        <end position="177"/>
    </location>
</feature>
<keyword evidence="7" id="KW-1015">Disulfide bond</keyword>
<dbReference type="InterPro" id="IPR000725">
    <property type="entry name" value="Olfact_rcpt"/>
</dbReference>
<dbReference type="Pfam" id="PF13853">
    <property type="entry name" value="7tm_4"/>
    <property type="match status" value="1"/>
</dbReference>
<evidence type="ECO:0000256" key="6">
    <source>
        <dbReference type="ARBA" id="ARBA00023136"/>
    </source>
</evidence>
<feature type="transmembrane region" description="Helical" evidence="11">
    <location>
        <begin position="337"/>
        <end position="358"/>
    </location>
</feature>
<evidence type="ECO:0000313" key="14">
    <source>
        <dbReference type="RefSeq" id="XP_012871478.1"/>
    </source>
</evidence>
<dbReference type="InterPro" id="IPR050427">
    <property type="entry name" value="Olfactory_Receptors"/>
</dbReference>
<dbReference type="PANTHER" id="PTHR48002">
    <property type="entry name" value="OLFACTORY RECEPTOR"/>
    <property type="match status" value="1"/>
</dbReference>
<feature type="transmembrane region" description="Helical" evidence="11">
    <location>
        <begin position="197"/>
        <end position="219"/>
    </location>
</feature>
<dbReference type="AlphaFoldDB" id="A0A1S3F492"/>
<comment type="similarity">
    <text evidence="2 10">Belongs to the G-protein coupled receptor 1 family.</text>
</comment>
<feature type="transmembrane region" description="Helical" evidence="11">
    <location>
        <begin position="239"/>
        <end position="263"/>
    </location>
</feature>
<dbReference type="SUPFAM" id="SSF81321">
    <property type="entry name" value="Family A G protein-coupled receptor-like"/>
    <property type="match status" value="1"/>
</dbReference>
<keyword evidence="6 11" id="KW-0472">Membrane</keyword>
<feature type="domain" description="G-protein coupled receptors family 1 profile" evidence="12">
    <location>
        <begin position="140"/>
        <end position="361"/>
    </location>
</feature>
<organism evidence="13 14">
    <name type="scientific">Dipodomys ordii</name>
    <name type="common">Ord's kangaroo rat</name>
    <dbReference type="NCBI Taxonomy" id="10020"/>
    <lineage>
        <taxon>Eukaryota</taxon>
        <taxon>Metazoa</taxon>
        <taxon>Chordata</taxon>
        <taxon>Craniata</taxon>
        <taxon>Vertebrata</taxon>
        <taxon>Euteleostomi</taxon>
        <taxon>Mammalia</taxon>
        <taxon>Eutheria</taxon>
        <taxon>Euarchontoglires</taxon>
        <taxon>Glires</taxon>
        <taxon>Rodentia</taxon>
        <taxon>Castorimorpha</taxon>
        <taxon>Heteromyidae</taxon>
        <taxon>Dipodomyinae</taxon>
        <taxon>Dipodomys</taxon>
    </lineage>
</organism>
<evidence type="ECO:0000256" key="9">
    <source>
        <dbReference type="ARBA" id="ARBA00023224"/>
    </source>
</evidence>
<dbReference type="InParanoid" id="A0A1S3F492"/>
<keyword evidence="4 11" id="KW-1133">Transmembrane helix</keyword>
<dbReference type="RefSeq" id="XP_012871478.1">
    <property type="nucleotide sequence ID" value="XM_013016024.1"/>
</dbReference>
<keyword evidence="13" id="KW-1185">Reference proteome</keyword>
<evidence type="ECO:0000313" key="13">
    <source>
        <dbReference type="Proteomes" id="UP000081671"/>
    </source>
</evidence>
<feature type="transmembrane region" description="Helical" evidence="11">
    <location>
        <begin position="302"/>
        <end position="325"/>
    </location>
</feature>
<evidence type="ECO:0000259" key="12">
    <source>
        <dbReference type="PROSITE" id="PS50262"/>
    </source>
</evidence>
<dbReference type="InterPro" id="IPR017452">
    <property type="entry name" value="GPCR_Rhodpsn_7TM"/>
</dbReference>
<evidence type="ECO:0000256" key="10">
    <source>
        <dbReference type="RuleBase" id="RU000688"/>
    </source>
</evidence>
<dbReference type="Proteomes" id="UP000081671">
    <property type="component" value="Unplaced"/>
</dbReference>
<proteinExistence type="inferred from homology"/>
<keyword evidence="3 10" id="KW-0812">Transmembrane</keyword>
<keyword evidence="11" id="KW-1003">Cell membrane</keyword>
<accession>A0A1S3F492</accession>
<evidence type="ECO:0000256" key="11">
    <source>
        <dbReference type="RuleBase" id="RU363047"/>
    </source>
</evidence>
<dbReference type="InterPro" id="IPR000276">
    <property type="entry name" value="GPCR_Rhodpsn"/>
</dbReference>
<dbReference type="KEGG" id="dord:105985474"/>